<gene>
    <name evidence="1" type="ORF">SAMN04244572_03144</name>
</gene>
<dbReference type="InterPro" id="IPR004195">
    <property type="entry name" value="Head_decoration_D"/>
</dbReference>
<reference evidence="1 2" key="1">
    <citation type="submission" date="2016-10" db="EMBL/GenBank/DDBJ databases">
        <authorList>
            <person name="de Groot N.N."/>
        </authorList>
    </citation>
    <scope>NUCLEOTIDE SEQUENCE [LARGE SCALE GENOMIC DNA]</scope>
    <source>
        <strain evidence="1 2">DSM 373</strain>
    </source>
</reference>
<evidence type="ECO:0000313" key="2">
    <source>
        <dbReference type="Proteomes" id="UP000199250"/>
    </source>
</evidence>
<evidence type="ECO:0000313" key="1">
    <source>
        <dbReference type="EMBL" id="SEJ21540.1"/>
    </source>
</evidence>
<protein>
    <submittedName>
        <fullName evidence="1">Bacteriophage lambda head decoration protein D</fullName>
    </submittedName>
</protein>
<organism evidence="1 2">
    <name type="scientific">Azotobacter beijerinckii</name>
    <dbReference type="NCBI Taxonomy" id="170623"/>
    <lineage>
        <taxon>Bacteria</taxon>
        <taxon>Pseudomonadati</taxon>
        <taxon>Pseudomonadota</taxon>
        <taxon>Gammaproteobacteria</taxon>
        <taxon>Pseudomonadales</taxon>
        <taxon>Pseudomonadaceae</taxon>
        <taxon>Azotobacter</taxon>
    </lineage>
</organism>
<dbReference type="RefSeq" id="WP_090733397.1">
    <property type="nucleotide sequence ID" value="NZ_FNYQ01000061.1"/>
</dbReference>
<dbReference type="AlphaFoldDB" id="A0A1H6X9H0"/>
<proteinExistence type="predicted"/>
<accession>A0A1H6X9H0</accession>
<dbReference type="Proteomes" id="UP000199250">
    <property type="component" value="Unassembled WGS sequence"/>
</dbReference>
<dbReference type="OrthoDB" id="7032972at2"/>
<sequence>MTLNASSILDNPQQPGIAAQVYTPDQLIADARNLVTQPILLGAGVLKRGTVLGQQSINPTQAVTGSSNTGNGTLGSISVGSAVETGSYVLTATAATTFSVTNPEGVVIGTATAGTPFANAEINFTITAGATAFVAGDKFTINVFDAVGTYVACVRTASDGSQVPVAILADDADASAGPVTAGGYLAGEFNGRALTFDSSWTLQQLVSAMRPYGLFAKTSISAASPSNNSAP</sequence>
<name>A0A1H6X9H0_9GAMM</name>
<dbReference type="Pfam" id="PF02924">
    <property type="entry name" value="HDPD"/>
    <property type="match status" value="1"/>
</dbReference>
<dbReference type="EMBL" id="FNYQ01000061">
    <property type="protein sequence ID" value="SEJ21540.1"/>
    <property type="molecule type" value="Genomic_DNA"/>
</dbReference>